<dbReference type="Pfam" id="PF03480">
    <property type="entry name" value="DctP"/>
    <property type="match status" value="1"/>
</dbReference>
<feature type="signal peptide" evidence="2">
    <location>
        <begin position="1"/>
        <end position="26"/>
    </location>
</feature>
<evidence type="ECO:0000313" key="4">
    <source>
        <dbReference type="Proteomes" id="UP000244930"/>
    </source>
</evidence>
<dbReference type="InterPro" id="IPR038404">
    <property type="entry name" value="TRAP_DctP_sf"/>
</dbReference>
<dbReference type="Gene3D" id="3.40.190.170">
    <property type="entry name" value="Bacterial extracellular solute-binding protein, family 7"/>
    <property type="match status" value="1"/>
</dbReference>
<gene>
    <name evidence="3" type="ORF">CEW83_01875</name>
</gene>
<dbReference type="RefSeq" id="WP_108947836.1">
    <property type="nucleotide sequence ID" value="NZ_CP022187.1"/>
</dbReference>
<accession>A0A2U8GL17</accession>
<reference evidence="3 4" key="1">
    <citation type="submission" date="2017-06" db="EMBL/GenBank/DDBJ databases">
        <title>Azoarcus.</title>
        <authorList>
            <person name="Woo J.-H."/>
            <person name="Kim H.-S."/>
        </authorList>
    </citation>
    <scope>NUCLEOTIDE SEQUENCE [LARGE SCALE GENOMIC DNA]</scope>
    <source>
        <strain evidence="3 4">TSPY31</strain>
    </source>
</reference>
<dbReference type="GO" id="GO:0055085">
    <property type="term" value="P:transmembrane transport"/>
    <property type="evidence" value="ECO:0007669"/>
    <property type="project" value="InterPro"/>
</dbReference>
<protein>
    <submittedName>
        <fullName evidence="3">C4-dicarboxylate ABC transporter</fullName>
    </submittedName>
</protein>
<sequence length="345" mass="37930">MAITKTLKQLLAGAAISLAAVGVASAEDWKFAVEEGPGDVQTLYAEQFKKLIEKRTDGKVKVTIYTYGQLGNENDLTELTAAGAVQFSNASPGHLGTFVPEVQVLSLPFLLPEADAPKAAVLSNSKALYGSLAKDFAAKGLKLFTIYPEGEMIWTTKKEVRKPADLGDVKFRVMTSPILIEQFKLYGANPVALPWGEIYGGLQMNVIQAQVNPAFFIESAKFHEVTDHLIYVGDVEYTTTVVANADFYAGLSPERKKMLAEVRDELQQYILKTEREKNAAAVDKMRKDNPKLKIVRLTDAERDVFRKRAEPLGQKLVDMVGGRTDVILKELKADIDAAVKTMATN</sequence>
<keyword evidence="4" id="KW-1185">Reference proteome</keyword>
<proteinExistence type="predicted"/>
<dbReference type="KEGG" id="acom:CEW83_01875"/>
<evidence type="ECO:0000313" key="3">
    <source>
        <dbReference type="EMBL" id="AWI74128.1"/>
    </source>
</evidence>
<dbReference type="Proteomes" id="UP000244930">
    <property type="component" value="Chromosome"/>
</dbReference>
<dbReference type="AlphaFoldDB" id="A0A2U8GL17"/>
<keyword evidence="1 2" id="KW-0732">Signal</keyword>
<feature type="chain" id="PRO_5015868467" evidence="2">
    <location>
        <begin position="27"/>
        <end position="345"/>
    </location>
</feature>
<name>A0A2U8GL17_9RHOO</name>
<dbReference type="PANTHER" id="PTHR33376:SF5">
    <property type="entry name" value="EXTRACYTOPLASMIC SOLUTE RECEPTOR PROTEIN"/>
    <property type="match status" value="1"/>
</dbReference>
<dbReference type="NCBIfam" id="NF037995">
    <property type="entry name" value="TRAP_S1"/>
    <property type="match status" value="1"/>
</dbReference>
<dbReference type="PANTHER" id="PTHR33376">
    <property type="match status" value="1"/>
</dbReference>
<evidence type="ECO:0000256" key="1">
    <source>
        <dbReference type="ARBA" id="ARBA00022729"/>
    </source>
</evidence>
<evidence type="ECO:0000256" key="2">
    <source>
        <dbReference type="SAM" id="SignalP"/>
    </source>
</evidence>
<organism evidence="3 4">
    <name type="scientific">Parazoarcus communis</name>
    <dbReference type="NCBI Taxonomy" id="41977"/>
    <lineage>
        <taxon>Bacteria</taxon>
        <taxon>Pseudomonadati</taxon>
        <taxon>Pseudomonadota</taxon>
        <taxon>Betaproteobacteria</taxon>
        <taxon>Rhodocyclales</taxon>
        <taxon>Zoogloeaceae</taxon>
        <taxon>Parazoarcus</taxon>
    </lineage>
</organism>
<dbReference type="InterPro" id="IPR018389">
    <property type="entry name" value="DctP_fam"/>
</dbReference>
<dbReference type="EMBL" id="CP022187">
    <property type="protein sequence ID" value="AWI74128.1"/>
    <property type="molecule type" value="Genomic_DNA"/>
</dbReference>